<name>A0ABP8LYW2_9BACT</name>
<dbReference type="Proteomes" id="UP001500552">
    <property type="component" value="Unassembled WGS sequence"/>
</dbReference>
<feature type="compositionally biased region" description="Polar residues" evidence="1">
    <location>
        <begin position="1"/>
        <end position="11"/>
    </location>
</feature>
<organism evidence="2 3">
    <name type="scientific">Pontibacter saemangeumensis</name>
    <dbReference type="NCBI Taxonomy" id="1084525"/>
    <lineage>
        <taxon>Bacteria</taxon>
        <taxon>Pseudomonadati</taxon>
        <taxon>Bacteroidota</taxon>
        <taxon>Cytophagia</taxon>
        <taxon>Cytophagales</taxon>
        <taxon>Hymenobacteraceae</taxon>
        <taxon>Pontibacter</taxon>
    </lineage>
</organism>
<evidence type="ECO:0000313" key="3">
    <source>
        <dbReference type="Proteomes" id="UP001500552"/>
    </source>
</evidence>
<dbReference type="EMBL" id="BAABHC010000029">
    <property type="protein sequence ID" value="GAA4440606.1"/>
    <property type="molecule type" value="Genomic_DNA"/>
</dbReference>
<feature type="compositionally biased region" description="Basic and acidic residues" evidence="1">
    <location>
        <begin position="16"/>
        <end position="27"/>
    </location>
</feature>
<protein>
    <submittedName>
        <fullName evidence="2">Uncharacterized protein</fullName>
    </submittedName>
</protein>
<feature type="compositionally biased region" description="Polar residues" evidence="1">
    <location>
        <begin position="64"/>
        <end position="75"/>
    </location>
</feature>
<feature type="region of interest" description="Disordered" evidence="1">
    <location>
        <begin position="1"/>
        <end position="104"/>
    </location>
</feature>
<accession>A0ABP8LYW2</accession>
<proteinExistence type="predicted"/>
<sequence length="104" mass="10999">MQVPQAIQNIYSAMANEKDPKNKKNESGQESNKPPRNANPQPMPDEYSNEANYKGAVDLGTDGTKATASQQQGQGAWNAKDKDESRAGSGDSGGGQASKSKANE</sequence>
<reference evidence="3" key="1">
    <citation type="journal article" date="2019" name="Int. J. Syst. Evol. Microbiol.">
        <title>The Global Catalogue of Microorganisms (GCM) 10K type strain sequencing project: providing services to taxonomists for standard genome sequencing and annotation.</title>
        <authorList>
            <consortium name="The Broad Institute Genomics Platform"/>
            <consortium name="The Broad Institute Genome Sequencing Center for Infectious Disease"/>
            <person name="Wu L."/>
            <person name="Ma J."/>
        </authorList>
    </citation>
    <scope>NUCLEOTIDE SEQUENCE [LARGE SCALE GENOMIC DNA]</scope>
    <source>
        <strain evidence="3">JCM 17926</strain>
    </source>
</reference>
<keyword evidence="3" id="KW-1185">Reference proteome</keyword>
<feature type="compositionally biased region" description="Polar residues" evidence="1">
    <location>
        <begin position="28"/>
        <end position="40"/>
    </location>
</feature>
<evidence type="ECO:0000313" key="2">
    <source>
        <dbReference type="EMBL" id="GAA4440606.1"/>
    </source>
</evidence>
<gene>
    <name evidence="2" type="ORF">GCM10023188_38090</name>
</gene>
<comment type="caution">
    <text evidence="2">The sequence shown here is derived from an EMBL/GenBank/DDBJ whole genome shotgun (WGS) entry which is preliminary data.</text>
</comment>
<evidence type="ECO:0000256" key="1">
    <source>
        <dbReference type="SAM" id="MobiDB-lite"/>
    </source>
</evidence>